<dbReference type="AlphaFoldDB" id="A0AAD6VLE1"/>
<reference evidence="1" key="1">
    <citation type="submission" date="2023-03" db="EMBL/GenBank/DDBJ databases">
        <title>Massive genome expansion in bonnet fungi (Mycena s.s.) driven by repeated elements and novel gene families across ecological guilds.</title>
        <authorList>
            <consortium name="Lawrence Berkeley National Laboratory"/>
            <person name="Harder C.B."/>
            <person name="Miyauchi S."/>
            <person name="Viragh M."/>
            <person name="Kuo A."/>
            <person name="Thoen E."/>
            <person name="Andreopoulos B."/>
            <person name="Lu D."/>
            <person name="Skrede I."/>
            <person name="Drula E."/>
            <person name="Henrissat B."/>
            <person name="Morin E."/>
            <person name="Kohler A."/>
            <person name="Barry K."/>
            <person name="LaButti K."/>
            <person name="Morin E."/>
            <person name="Salamov A."/>
            <person name="Lipzen A."/>
            <person name="Mereny Z."/>
            <person name="Hegedus B."/>
            <person name="Baldrian P."/>
            <person name="Stursova M."/>
            <person name="Weitz H."/>
            <person name="Taylor A."/>
            <person name="Grigoriev I.V."/>
            <person name="Nagy L.G."/>
            <person name="Martin F."/>
            <person name="Kauserud H."/>
        </authorList>
    </citation>
    <scope>NUCLEOTIDE SEQUENCE</scope>
    <source>
        <strain evidence="1">9144</strain>
    </source>
</reference>
<name>A0AAD6VLE1_9AGAR</name>
<dbReference type="Proteomes" id="UP001219525">
    <property type="component" value="Unassembled WGS sequence"/>
</dbReference>
<protein>
    <submittedName>
        <fullName evidence="1">Uncharacterized protein</fullName>
    </submittedName>
</protein>
<dbReference type="EMBL" id="JARJCW010000015">
    <property type="protein sequence ID" value="KAJ7216484.1"/>
    <property type="molecule type" value="Genomic_DNA"/>
</dbReference>
<evidence type="ECO:0000313" key="1">
    <source>
        <dbReference type="EMBL" id="KAJ7216484.1"/>
    </source>
</evidence>
<accession>A0AAD6VLE1</accession>
<comment type="caution">
    <text evidence="1">The sequence shown here is derived from an EMBL/GenBank/DDBJ whole genome shotgun (WGS) entry which is preliminary data.</text>
</comment>
<sequence length="493" mass="55691">MAATYYPQHDEHVAHSQLDVLPAHSSPAAQLPEEIIENIVECLRYPVHPQFEATERFLKEGASRFYLSAFSKVCKSIRCTVERLLYRDIHVDIIGWTRHIQSYDTQKHPMWPAGCLRLLLRTMKGRPELGLFVRSIAVRWSELSPETVLESFEFLRQCPGLHSLAFSSLPDALLSVLHSMNLPITSFGAVLPAASVSRVIGMFPRLRNLHLHIHGQPSSMSIPDHGITELTLKLVDFDVPLLQFAFAVPRPGHVRNLYLEVKDTQSARNAIAFPRPTTSMQASVEQLTLKNIDPFTPTKCNGDLHFSLTEMITLHHLHVMRPSLLPASAFECLPPHLRTITFSDYALDSKKSAADSKSCFVQSVVESLKWNAPSVRLAGIKTYGAFPDDPWELGDLTPLQVLCREEKLPFVQIGSFADIQPQLMIFRIAATTRSTTLIPDWTTRTDRLVHQVWVNEVLFLAESGLLSVPVVRPTGLETEHHWHLVRVDHREQV</sequence>
<keyword evidence="2" id="KW-1185">Reference proteome</keyword>
<proteinExistence type="predicted"/>
<gene>
    <name evidence="1" type="ORF">GGX14DRAFT_604889</name>
</gene>
<evidence type="ECO:0000313" key="2">
    <source>
        <dbReference type="Proteomes" id="UP001219525"/>
    </source>
</evidence>
<organism evidence="1 2">
    <name type="scientific">Mycena pura</name>
    <dbReference type="NCBI Taxonomy" id="153505"/>
    <lineage>
        <taxon>Eukaryota</taxon>
        <taxon>Fungi</taxon>
        <taxon>Dikarya</taxon>
        <taxon>Basidiomycota</taxon>
        <taxon>Agaricomycotina</taxon>
        <taxon>Agaricomycetes</taxon>
        <taxon>Agaricomycetidae</taxon>
        <taxon>Agaricales</taxon>
        <taxon>Marasmiineae</taxon>
        <taxon>Mycenaceae</taxon>
        <taxon>Mycena</taxon>
    </lineage>
</organism>